<evidence type="ECO:0000256" key="1">
    <source>
        <dbReference type="SAM" id="MobiDB-lite"/>
    </source>
</evidence>
<dbReference type="RefSeq" id="WP_406334328.1">
    <property type="nucleotide sequence ID" value="NZ_CP108188.1"/>
</dbReference>
<dbReference type="EMBL" id="CP108188">
    <property type="protein sequence ID" value="WTR69898.1"/>
    <property type="molecule type" value="Genomic_DNA"/>
</dbReference>
<organism evidence="2 3">
    <name type="scientific">Streptomyces zaomyceticus</name>
    <dbReference type="NCBI Taxonomy" id="68286"/>
    <lineage>
        <taxon>Bacteria</taxon>
        <taxon>Bacillati</taxon>
        <taxon>Actinomycetota</taxon>
        <taxon>Actinomycetes</taxon>
        <taxon>Kitasatosporales</taxon>
        <taxon>Streptomycetaceae</taxon>
        <taxon>Streptomyces</taxon>
    </lineage>
</organism>
<keyword evidence="3" id="KW-1185">Reference proteome</keyword>
<feature type="region of interest" description="Disordered" evidence="1">
    <location>
        <begin position="63"/>
        <end position="100"/>
    </location>
</feature>
<name>A0ABZ1L5Z0_9ACTN</name>
<feature type="compositionally biased region" description="Basic residues" evidence="1">
    <location>
        <begin position="87"/>
        <end position="98"/>
    </location>
</feature>
<proteinExistence type="predicted"/>
<reference evidence="2 3" key="1">
    <citation type="submission" date="2022-10" db="EMBL/GenBank/DDBJ databases">
        <title>The complete genomes of actinobacterial strains from the NBC collection.</title>
        <authorList>
            <person name="Joergensen T.S."/>
            <person name="Alvarez Arevalo M."/>
            <person name="Sterndorff E.B."/>
            <person name="Faurdal D."/>
            <person name="Vuksanovic O."/>
            <person name="Mourched A.-S."/>
            <person name="Charusanti P."/>
            <person name="Shaw S."/>
            <person name="Blin K."/>
            <person name="Weber T."/>
        </authorList>
    </citation>
    <scope>NUCLEOTIDE SEQUENCE [LARGE SCALE GENOMIC DNA]</scope>
    <source>
        <strain evidence="2 3">NBC_00123</strain>
    </source>
</reference>
<dbReference type="Proteomes" id="UP001622594">
    <property type="component" value="Chromosome"/>
</dbReference>
<protein>
    <submittedName>
        <fullName evidence="2">Uncharacterized protein</fullName>
    </submittedName>
</protein>
<sequence length="535" mass="57127">MDLYRYANNATRGAYHYAREVAGGMLVALCGRNADGMGPLPAAVRHTECRRCAAARADMPEQVDAPVEQPAPAVEAPAGPALYRPAGPRRRGAGHYRRPGTSSSYCGRTVEAAPVEAQNVIGVCQPCARAEQRDRVAAEQVAADRSIDGPTLAERAGVRYCLVGTGRRVHYSNNDDTLCGREVSRYTDDLDERHTQLCAGCIRAAEERAYSRALAATSPLAAALDLAETVEQADAEREQHLDTIEAAAADQFGQTAHIADAVEHAEQVEAGAATVAEAVALYDAHLAADALVDDELRHAAALVTEAEATDGTWRGEWIGDVPSDAVLFTPDDITEQGALFDTRTTAPAPEPIVVRVSFDDDTLARIKAKAAADRAETDDRIAAEHRTFGAPAPAAVQARIDARTIEQAPARRVIEGVVVEHNGSTQGSAPKHSTDSVTRAALAALAPLRLAEVTDHTDVAAQSGDLDHTPAAWGFLAEPRGHGRIALYWIEAGRYVRPDGEPFAVELEIGADKLRAAGWKIEAGTRRCVMAWRPE</sequence>
<evidence type="ECO:0000313" key="2">
    <source>
        <dbReference type="EMBL" id="WTR69898.1"/>
    </source>
</evidence>
<accession>A0ABZ1L5Z0</accession>
<gene>
    <name evidence="2" type="ORF">OG814_11755</name>
</gene>
<evidence type="ECO:0000313" key="3">
    <source>
        <dbReference type="Proteomes" id="UP001622594"/>
    </source>
</evidence>
<feature type="compositionally biased region" description="Low complexity" evidence="1">
    <location>
        <begin position="65"/>
        <end position="86"/>
    </location>
</feature>